<dbReference type="AlphaFoldDB" id="A0A2K9E2Z7"/>
<reference evidence="7 8" key="1">
    <citation type="submission" date="2017-12" db="EMBL/GenBank/DDBJ databases">
        <title>Complete genome sequence of Herbivorax saccincola GGR1, a novel Cellulosome-producing hydrolytic bacterium in a thermophilic biogas plant, established by Illumina and Nanopore MinION sequencing.</title>
        <authorList>
            <person name="Pechtl A."/>
            <person name="Ruckert C."/>
            <person name="Koeck D.E."/>
            <person name="Maus I."/>
            <person name="Winkler A."/>
            <person name="Kalinowski J."/>
            <person name="Puhler A."/>
            <person name="Schwarz W.W."/>
            <person name="Zverlov V.V."/>
            <person name="Schluter A."/>
            <person name="Liebl W."/>
        </authorList>
    </citation>
    <scope>NUCLEOTIDE SEQUENCE [LARGE SCALE GENOMIC DNA]</scope>
    <source>
        <strain evidence="8">SR1</strain>
    </source>
</reference>
<evidence type="ECO:0000256" key="1">
    <source>
        <dbReference type="ARBA" id="ARBA00004236"/>
    </source>
</evidence>
<dbReference type="GO" id="GO:0005886">
    <property type="term" value="C:plasma membrane"/>
    <property type="evidence" value="ECO:0007669"/>
    <property type="project" value="UniProtKB-SubCell"/>
</dbReference>
<evidence type="ECO:0000313" key="8">
    <source>
        <dbReference type="Proteomes" id="UP000233534"/>
    </source>
</evidence>
<keyword evidence="2" id="KW-1003">Cell membrane</keyword>
<dbReference type="RefSeq" id="WP_101302276.1">
    <property type="nucleotide sequence ID" value="NZ_CP025197.1"/>
</dbReference>
<dbReference type="GO" id="GO:0015081">
    <property type="term" value="F:sodium ion transmembrane transporter activity"/>
    <property type="evidence" value="ECO:0007669"/>
    <property type="project" value="InterPro"/>
</dbReference>
<dbReference type="InterPro" id="IPR005899">
    <property type="entry name" value="Na_pump_deCOase"/>
</dbReference>
<proteinExistence type="predicted"/>
<sequence>MADWETLKFAFTITLIGTSIVFLSLIVLCVLMSFFPLLNYKRKKTSDTVEEISDESSYLEIEEDDFIDDSSDYSSDNSLIAVLTAAVTAYMGSSSDVKVRVTSFKRIPQTSPVWNTVSRSEYISNKL</sequence>
<keyword evidence="5 6" id="KW-0472">Membrane</keyword>
<evidence type="ECO:0000256" key="5">
    <source>
        <dbReference type="ARBA" id="ARBA00023136"/>
    </source>
</evidence>
<keyword evidence="8" id="KW-1185">Reference proteome</keyword>
<keyword evidence="4 6" id="KW-1133">Transmembrane helix</keyword>
<keyword evidence="3 6" id="KW-0812">Transmembrane</keyword>
<dbReference type="Proteomes" id="UP000233534">
    <property type="component" value="Chromosome"/>
</dbReference>
<evidence type="ECO:0000256" key="6">
    <source>
        <dbReference type="SAM" id="Phobius"/>
    </source>
</evidence>
<name>A0A2K9E2Z7_9FIRM</name>
<dbReference type="Pfam" id="PF04277">
    <property type="entry name" value="OAD_gamma"/>
    <property type="match status" value="1"/>
</dbReference>
<feature type="transmembrane region" description="Helical" evidence="6">
    <location>
        <begin position="12"/>
        <end position="35"/>
    </location>
</feature>
<dbReference type="EMBL" id="CP025197">
    <property type="protein sequence ID" value="AUG58112.1"/>
    <property type="molecule type" value="Genomic_DNA"/>
</dbReference>
<dbReference type="GO" id="GO:0036376">
    <property type="term" value="P:sodium ion export across plasma membrane"/>
    <property type="evidence" value="ECO:0007669"/>
    <property type="project" value="InterPro"/>
</dbReference>
<evidence type="ECO:0000313" key="7">
    <source>
        <dbReference type="EMBL" id="AUG58112.1"/>
    </source>
</evidence>
<evidence type="ECO:0000256" key="3">
    <source>
        <dbReference type="ARBA" id="ARBA00022692"/>
    </source>
</evidence>
<accession>A0A2K9E2Z7</accession>
<comment type="subcellular location">
    <subcellularLocation>
        <location evidence="1">Cell membrane</location>
    </subcellularLocation>
</comment>
<protein>
    <submittedName>
        <fullName evidence="7">Oxaloacetate decarboxylase, gamma chain</fullName>
    </submittedName>
</protein>
<gene>
    <name evidence="7" type="ORF">HVS_11085</name>
</gene>
<evidence type="ECO:0000256" key="4">
    <source>
        <dbReference type="ARBA" id="ARBA00022989"/>
    </source>
</evidence>
<organism evidence="7 8">
    <name type="scientific">Acetivibrio saccincola</name>
    <dbReference type="NCBI Taxonomy" id="1677857"/>
    <lineage>
        <taxon>Bacteria</taxon>
        <taxon>Bacillati</taxon>
        <taxon>Bacillota</taxon>
        <taxon>Clostridia</taxon>
        <taxon>Eubacteriales</taxon>
        <taxon>Oscillospiraceae</taxon>
        <taxon>Acetivibrio</taxon>
    </lineage>
</organism>
<evidence type="ECO:0000256" key="2">
    <source>
        <dbReference type="ARBA" id="ARBA00022475"/>
    </source>
</evidence>
<dbReference type="KEGG" id="hsc:HVS_11085"/>